<dbReference type="InterPro" id="IPR013096">
    <property type="entry name" value="Cupin_2"/>
</dbReference>
<sequence>MEKLSKQDSVKGPEKMFTGDVYFDVIAAGTEPSRVRVNTVRFAPGARTAWHSHAVGQTLHVTEGIGLVQARDGEIIVMRPGDTVHTPPGEWHWHGAAPTHFMTHLAIWEGTGDGSPESTWGELVTDAEYGRGVLPTDTP</sequence>
<comment type="caution">
    <text evidence="2">The sequence shown here is derived from an EMBL/GenBank/DDBJ whole genome shotgun (WGS) entry which is preliminary data.</text>
</comment>
<dbReference type="Pfam" id="PF07883">
    <property type="entry name" value="Cupin_2"/>
    <property type="match status" value="1"/>
</dbReference>
<protein>
    <submittedName>
        <fullName evidence="2">Cupin</fullName>
    </submittedName>
</protein>
<organism evidence="2 3">
    <name type="scientific">Winogradskya humida</name>
    <dbReference type="NCBI Taxonomy" id="113566"/>
    <lineage>
        <taxon>Bacteria</taxon>
        <taxon>Bacillati</taxon>
        <taxon>Actinomycetota</taxon>
        <taxon>Actinomycetes</taxon>
        <taxon>Micromonosporales</taxon>
        <taxon>Micromonosporaceae</taxon>
        <taxon>Winogradskya</taxon>
    </lineage>
</organism>
<dbReference type="SUPFAM" id="SSF51182">
    <property type="entry name" value="RmlC-like cupins"/>
    <property type="match status" value="1"/>
</dbReference>
<dbReference type="PANTHER" id="PTHR43698:SF1">
    <property type="entry name" value="BLL4564 PROTEIN"/>
    <property type="match status" value="1"/>
</dbReference>
<reference evidence="2 3" key="1">
    <citation type="submission" date="2021-01" db="EMBL/GenBank/DDBJ databases">
        <title>Whole genome shotgun sequence of Actinoplanes humidus NBRC 14915.</title>
        <authorList>
            <person name="Komaki H."/>
            <person name="Tamura T."/>
        </authorList>
    </citation>
    <scope>NUCLEOTIDE SEQUENCE [LARGE SCALE GENOMIC DNA]</scope>
    <source>
        <strain evidence="2 3">NBRC 14915</strain>
    </source>
</reference>
<gene>
    <name evidence="2" type="ORF">Ahu01nite_060960</name>
</gene>
<dbReference type="Gene3D" id="2.60.120.10">
    <property type="entry name" value="Jelly Rolls"/>
    <property type="match status" value="1"/>
</dbReference>
<dbReference type="Proteomes" id="UP000603200">
    <property type="component" value="Unassembled WGS sequence"/>
</dbReference>
<dbReference type="InterPro" id="IPR047263">
    <property type="entry name" value="HNL-like_cupin"/>
</dbReference>
<keyword evidence="3" id="KW-1185">Reference proteome</keyword>
<dbReference type="InterPro" id="IPR011051">
    <property type="entry name" value="RmlC_Cupin_sf"/>
</dbReference>
<accession>A0ABQ3ZWQ1</accession>
<evidence type="ECO:0000313" key="2">
    <source>
        <dbReference type="EMBL" id="GIE22994.1"/>
    </source>
</evidence>
<dbReference type="InterPro" id="IPR014710">
    <property type="entry name" value="RmlC-like_jellyroll"/>
</dbReference>
<proteinExistence type="predicted"/>
<dbReference type="EMBL" id="BOMN01000087">
    <property type="protein sequence ID" value="GIE22994.1"/>
    <property type="molecule type" value="Genomic_DNA"/>
</dbReference>
<dbReference type="PANTHER" id="PTHR43698">
    <property type="entry name" value="RIBD C-TERMINAL DOMAIN CONTAINING PROTEIN"/>
    <property type="match status" value="1"/>
</dbReference>
<name>A0ABQ3ZWQ1_9ACTN</name>
<feature type="domain" description="Cupin type-2" evidence="1">
    <location>
        <begin position="39"/>
        <end position="96"/>
    </location>
</feature>
<evidence type="ECO:0000313" key="3">
    <source>
        <dbReference type="Proteomes" id="UP000603200"/>
    </source>
</evidence>
<dbReference type="CDD" id="cd02233">
    <property type="entry name" value="cupin_HNL-like"/>
    <property type="match status" value="1"/>
</dbReference>
<dbReference type="RefSeq" id="WP_203840064.1">
    <property type="nucleotide sequence ID" value="NZ_BAAATV010000014.1"/>
</dbReference>
<evidence type="ECO:0000259" key="1">
    <source>
        <dbReference type="Pfam" id="PF07883"/>
    </source>
</evidence>